<feature type="transmembrane region" description="Helical" evidence="2">
    <location>
        <begin position="49"/>
        <end position="66"/>
    </location>
</feature>
<accession>A0ABS8JY47</accession>
<keyword evidence="2" id="KW-0472">Membrane</keyword>
<keyword evidence="2" id="KW-1133">Transmembrane helix</keyword>
<dbReference type="RefSeq" id="WP_230511060.1">
    <property type="nucleotide sequence ID" value="NZ_JAJITD010000009.1"/>
</dbReference>
<evidence type="ECO:0000313" key="4">
    <source>
        <dbReference type="EMBL" id="MCC8394834.1"/>
    </source>
</evidence>
<organism evidence="4 5">
    <name type="scientific">Paraburkholderia sejongensis</name>
    <dbReference type="NCBI Taxonomy" id="2886946"/>
    <lineage>
        <taxon>Bacteria</taxon>
        <taxon>Pseudomonadati</taxon>
        <taxon>Pseudomonadota</taxon>
        <taxon>Betaproteobacteria</taxon>
        <taxon>Burkholderiales</taxon>
        <taxon>Burkholderiaceae</taxon>
        <taxon>Paraburkholderia</taxon>
    </lineage>
</organism>
<keyword evidence="5" id="KW-1185">Reference proteome</keyword>
<dbReference type="PANTHER" id="PTHR44758:SF1">
    <property type="entry name" value="NAD(P) TRANSHYDROGENASE SUBUNIT BETA"/>
    <property type="match status" value="1"/>
</dbReference>
<feature type="transmembrane region" description="Helical" evidence="2">
    <location>
        <begin position="194"/>
        <end position="216"/>
    </location>
</feature>
<dbReference type="PANTHER" id="PTHR44758">
    <property type="entry name" value="NAD(P) TRANSHYDROGENASE SUBUNIT BETA"/>
    <property type="match status" value="1"/>
</dbReference>
<feature type="transmembrane region" description="Helical" evidence="2">
    <location>
        <begin position="164"/>
        <end position="188"/>
    </location>
</feature>
<evidence type="ECO:0000313" key="5">
    <source>
        <dbReference type="Proteomes" id="UP001431019"/>
    </source>
</evidence>
<feature type="transmembrane region" description="Helical" evidence="2">
    <location>
        <begin position="13"/>
        <end position="37"/>
    </location>
</feature>
<evidence type="ECO:0000256" key="2">
    <source>
        <dbReference type="SAM" id="Phobius"/>
    </source>
</evidence>
<reference evidence="4 5" key="1">
    <citation type="submission" date="2021-11" db="EMBL/GenBank/DDBJ databases">
        <authorList>
            <person name="Oh E.-T."/>
            <person name="Kim S.-B."/>
        </authorList>
    </citation>
    <scope>NUCLEOTIDE SEQUENCE [LARGE SCALE GENOMIC DNA]</scope>
    <source>
        <strain evidence="4 5">MMS20-SJTR3</strain>
    </source>
</reference>
<dbReference type="Pfam" id="PF02233">
    <property type="entry name" value="PNTB"/>
    <property type="match status" value="1"/>
</dbReference>
<feature type="transmembrane region" description="Helical" evidence="2">
    <location>
        <begin position="99"/>
        <end position="119"/>
    </location>
</feature>
<keyword evidence="2" id="KW-0812">Transmembrane</keyword>
<dbReference type="Proteomes" id="UP001431019">
    <property type="component" value="Unassembled WGS sequence"/>
</dbReference>
<evidence type="ECO:0000256" key="1">
    <source>
        <dbReference type="ARBA" id="ARBA00023027"/>
    </source>
</evidence>
<feature type="transmembrane region" description="Helical" evidence="2">
    <location>
        <begin position="131"/>
        <end position="152"/>
    </location>
</feature>
<keyword evidence="1" id="KW-0520">NAD</keyword>
<protein>
    <submittedName>
        <fullName evidence="4">NAD(P)(+) transhydrogenase (Re/Si-specific) subunit beta</fullName>
    </submittedName>
</protein>
<comment type="caution">
    <text evidence="4">The sequence shown here is derived from an EMBL/GenBank/DDBJ whole genome shotgun (WGS) entry which is preliminary data.</text>
</comment>
<dbReference type="InterPro" id="IPR034300">
    <property type="entry name" value="PNTB-like"/>
</dbReference>
<feature type="domain" description="NADP transhydrogenase beta-like" evidence="3">
    <location>
        <begin position="51"/>
        <end position="217"/>
    </location>
</feature>
<gene>
    <name evidence="4" type="ORF">LJ656_19760</name>
</gene>
<dbReference type="EMBL" id="JAJITD010000009">
    <property type="protein sequence ID" value="MCC8394834.1"/>
    <property type="molecule type" value="Genomic_DNA"/>
</dbReference>
<name>A0ABS8JY47_9BURK</name>
<proteinExistence type="predicted"/>
<feature type="transmembrane region" description="Helical" evidence="2">
    <location>
        <begin position="72"/>
        <end position="87"/>
    </location>
</feature>
<sequence>MLQACGSTVWMDLLLLLAVTLAAGLGAVLLVALVALGQRVCKWRATRRLHGGTAALAALLAGSFAAGLGARSWIVGAALAGALLGALRMRGRNPARWPALVALLGSGMGLAVVSIAVAHAVSPAARDNTERLALCAAVFIGALIFAQSSLAFCKLRGTLQIEALALPGHHLVNLLALLLCGWLGYSFATEPAQLFGLAELLAMSALAAAIGAHLMISREYLGPPGHAMNGDACTVYAFAARSDGMTIARPGLLESLAWHGGEDCGEVGGAEPMWALRDLAPGTVRASAYPYRRGLREGRRVFGRQRDCTRVRQLHVTAAARRAS</sequence>
<evidence type="ECO:0000259" key="3">
    <source>
        <dbReference type="Pfam" id="PF02233"/>
    </source>
</evidence>